<reference evidence="1 2" key="1">
    <citation type="submission" date="2014-12" db="EMBL/GenBank/DDBJ databases">
        <title>Draft genome sequence of Paenibacillus kamchatkensis strain B-2647.</title>
        <authorList>
            <person name="Karlyshev A.V."/>
            <person name="Kudryashova E.B."/>
        </authorList>
    </citation>
    <scope>NUCLEOTIDE SEQUENCE [LARGE SCALE GENOMIC DNA]</scope>
    <source>
        <strain evidence="1 2">VKM B-2647</strain>
    </source>
</reference>
<organism evidence="1 2">
    <name type="scientific">Gordoniibacillus kamchatkensis</name>
    <dbReference type="NCBI Taxonomy" id="1590651"/>
    <lineage>
        <taxon>Bacteria</taxon>
        <taxon>Bacillati</taxon>
        <taxon>Bacillota</taxon>
        <taxon>Bacilli</taxon>
        <taxon>Bacillales</taxon>
        <taxon>Paenibacillaceae</taxon>
        <taxon>Gordoniibacillus</taxon>
    </lineage>
</organism>
<dbReference type="Proteomes" id="UP000031967">
    <property type="component" value="Unassembled WGS sequence"/>
</dbReference>
<keyword evidence="2" id="KW-1185">Reference proteome</keyword>
<dbReference type="EMBL" id="JXAK01000025">
    <property type="protein sequence ID" value="KIL40209.1"/>
    <property type="molecule type" value="Genomic_DNA"/>
</dbReference>
<evidence type="ECO:0000313" key="2">
    <source>
        <dbReference type="Proteomes" id="UP000031967"/>
    </source>
</evidence>
<protein>
    <submittedName>
        <fullName evidence="1">Uncharacterized protein</fullName>
    </submittedName>
</protein>
<evidence type="ECO:0000313" key="1">
    <source>
        <dbReference type="EMBL" id="KIL40209.1"/>
    </source>
</evidence>
<gene>
    <name evidence="1" type="ORF">SD70_15470</name>
</gene>
<accession>A0ABR5AGP8</accession>
<dbReference type="RefSeq" id="WP_041048419.1">
    <property type="nucleotide sequence ID" value="NZ_JXAK01000025.1"/>
</dbReference>
<name>A0ABR5AGP8_9BACL</name>
<sequence>MRKYGEERFEPQRFTLRCAEVERRGQWVDVYLDMQLAEGEILPPGLTEPSVLAICVPEGDVVQVVLLDEGLDCEFQLVPEEEAYVRAFVRDRCAALVRGL</sequence>
<comment type="caution">
    <text evidence="1">The sequence shown here is derived from an EMBL/GenBank/DDBJ whole genome shotgun (WGS) entry which is preliminary data.</text>
</comment>
<proteinExistence type="predicted"/>